<keyword evidence="3" id="KW-1185">Reference proteome</keyword>
<feature type="compositionally biased region" description="Basic and acidic residues" evidence="1">
    <location>
        <begin position="159"/>
        <end position="172"/>
    </location>
</feature>
<feature type="region of interest" description="Disordered" evidence="1">
    <location>
        <begin position="302"/>
        <end position="341"/>
    </location>
</feature>
<proteinExistence type="predicted"/>
<name>A0A1F5LHH2_PENAI</name>
<protein>
    <submittedName>
        <fullName evidence="2">Uncharacterized protein</fullName>
    </submittedName>
</protein>
<organism evidence="2 3">
    <name type="scientific">Penicillium arizonense</name>
    <dbReference type="NCBI Taxonomy" id="1835702"/>
    <lineage>
        <taxon>Eukaryota</taxon>
        <taxon>Fungi</taxon>
        <taxon>Dikarya</taxon>
        <taxon>Ascomycota</taxon>
        <taxon>Pezizomycotina</taxon>
        <taxon>Eurotiomycetes</taxon>
        <taxon>Eurotiomycetidae</taxon>
        <taxon>Eurotiales</taxon>
        <taxon>Aspergillaceae</taxon>
        <taxon>Penicillium</taxon>
    </lineage>
</organism>
<feature type="region of interest" description="Disordered" evidence="1">
    <location>
        <begin position="31"/>
        <end position="108"/>
    </location>
</feature>
<sequence length="341" mass="38630">MDVEELEVYLVVDKNLVASIQTNFVPEAVLRSTKAPKRDQPLNMSPNPRVKRKLHSMTLRSESRRASEDAPVSSSSSLSPPSSSLIADARPITRDNPSLTEGPLFHETDNERLPGAFNPSLSMNYASPVQFPFTPASTGNRAWATRRPASYDFPIYEEPCERRSPSPVHEDEYLGFSPQDEDKENVFATRSDLSSSDDEPQQSPILNQTATSHRDAFGIPLAHQISDFIESNDANPDANLLARPERLVLRPIWVPEPEEPEETAELYDDSITRTQIREIEEVEALYQRGDRNRARNNRHAAFRHGTPVQARTNFNTDIRRIPEPQRREAHRSSLDADEEEH</sequence>
<evidence type="ECO:0000313" key="2">
    <source>
        <dbReference type="EMBL" id="OGE52658.1"/>
    </source>
</evidence>
<dbReference type="AlphaFoldDB" id="A0A1F5LHH2"/>
<evidence type="ECO:0000313" key="3">
    <source>
        <dbReference type="Proteomes" id="UP000177622"/>
    </source>
</evidence>
<dbReference type="RefSeq" id="XP_022488098.1">
    <property type="nucleotide sequence ID" value="XM_022632028.1"/>
</dbReference>
<dbReference type="EMBL" id="LXJU01000009">
    <property type="protein sequence ID" value="OGE52658.1"/>
    <property type="molecule type" value="Genomic_DNA"/>
</dbReference>
<dbReference type="GeneID" id="34576762"/>
<feature type="compositionally biased region" description="Basic and acidic residues" evidence="1">
    <location>
        <begin position="317"/>
        <end position="334"/>
    </location>
</feature>
<gene>
    <name evidence="2" type="ORF">PENARI_c009G10648</name>
</gene>
<dbReference type="OrthoDB" id="4350061at2759"/>
<accession>A0A1F5LHH2</accession>
<dbReference type="Proteomes" id="UP000177622">
    <property type="component" value="Unassembled WGS sequence"/>
</dbReference>
<evidence type="ECO:0000256" key="1">
    <source>
        <dbReference type="SAM" id="MobiDB-lite"/>
    </source>
</evidence>
<feature type="compositionally biased region" description="Polar residues" evidence="1">
    <location>
        <begin position="201"/>
        <end position="210"/>
    </location>
</feature>
<feature type="region of interest" description="Disordered" evidence="1">
    <location>
        <begin position="158"/>
        <end position="210"/>
    </location>
</feature>
<reference evidence="2 3" key="1">
    <citation type="journal article" date="2016" name="Sci. Rep.">
        <title>Penicillium arizonense, a new, genome sequenced fungal species, reveals a high chemical diversity in secreted metabolites.</title>
        <authorList>
            <person name="Grijseels S."/>
            <person name="Nielsen J.C."/>
            <person name="Randelovic M."/>
            <person name="Nielsen J."/>
            <person name="Nielsen K.F."/>
            <person name="Workman M."/>
            <person name="Frisvad J.C."/>
        </authorList>
    </citation>
    <scope>NUCLEOTIDE SEQUENCE [LARGE SCALE GENOMIC DNA]</scope>
    <source>
        <strain evidence="2 3">CBS 141311</strain>
    </source>
</reference>
<comment type="caution">
    <text evidence="2">The sequence shown here is derived from an EMBL/GenBank/DDBJ whole genome shotgun (WGS) entry which is preliminary data.</text>
</comment>
<feature type="compositionally biased region" description="Low complexity" evidence="1">
    <location>
        <begin position="73"/>
        <end position="85"/>
    </location>
</feature>